<dbReference type="PANTHER" id="PTHR34475">
    <property type="match status" value="1"/>
</dbReference>
<feature type="compositionally biased region" description="Pro residues" evidence="1">
    <location>
        <begin position="136"/>
        <end position="148"/>
    </location>
</feature>
<evidence type="ECO:0000256" key="1">
    <source>
        <dbReference type="SAM" id="MobiDB-lite"/>
    </source>
</evidence>
<feature type="region of interest" description="Disordered" evidence="1">
    <location>
        <begin position="77"/>
        <end position="102"/>
    </location>
</feature>
<dbReference type="InterPro" id="IPR050400">
    <property type="entry name" value="Bact_Cytoskel_RodZ"/>
</dbReference>
<dbReference type="Proteomes" id="UP000779809">
    <property type="component" value="Unassembled WGS sequence"/>
</dbReference>
<dbReference type="Gene3D" id="1.10.260.40">
    <property type="entry name" value="lambda repressor-like DNA-binding domains"/>
    <property type="match status" value="1"/>
</dbReference>
<proteinExistence type="predicted"/>
<feature type="compositionally biased region" description="Low complexity" evidence="1">
    <location>
        <begin position="149"/>
        <end position="186"/>
    </location>
</feature>
<dbReference type="EMBL" id="JACPNR010000009">
    <property type="protein sequence ID" value="MBI2678714.1"/>
    <property type="molecule type" value="Genomic_DNA"/>
</dbReference>
<evidence type="ECO:0000259" key="2">
    <source>
        <dbReference type="Pfam" id="PF13464"/>
    </source>
</evidence>
<sequence>MGSFGQRLQREREMRGITLEEIATSTKIGTRSLRALEEEDFDQLPGGIFNKGFVRAYAKYLGIDEEQAVADYLTASGEDEQPLPNPSANVQSEHTTIRDDSSSGPWVALALLALLGMGGFAGWRWYQNQKVAEQPPPAIVSTPAPPPAQAATPAADPNAPASPDATTTGTDSAAADPSAATNAKATTPELKPELKKDGAATLAGGFLLEVRAKQDAWISYTTDDQPAKEVQMKSTDHAVSIHAQKRVKLVLGNAGGVEISHNGKALPQLGSENQRRVVVFTPEGMQR</sequence>
<organism evidence="3 4">
    <name type="scientific">Candidatus Korobacter versatilis</name>
    <dbReference type="NCBI Taxonomy" id="658062"/>
    <lineage>
        <taxon>Bacteria</taxon>
        <taxon>Pseudomonadati</taxon>
        <taxon>Acidobacteriota</taxon>
        <taxon>Terriglobia</taxon>
        <taxon>Terriglobales</taxon>
        <taxon>Candidatus Korobacteraceae</taxon>
        <taxon>Candidatus Korobacter</taxon>
    </lineage>
</organism>
<name>A0A932AAK6_9BACT</name>
<accession>A0A932AAK6</accession>
<dbReference type="GO" id="GO:0003677">
    <property type="term" value="F:DNA binding"/>
    <property type="evidence" value="ECO:0007669"/>
    <property type="project" value="InterPro"/>
</dbReference>
<dbReference type="InterPro" id="IPR010982">
    <property type="entry name" value="Lambda_DNA-bd_dom_sf"/>
</dbReference>
<protein>
    <submittedName>
        <fullName evidence="3">Helix-turn-helix domain-containing protein</fullName>
    </submittedName>
</protein>
<dbReference type="SUPFAM" id="SSF47413">
    <property type="entry name" value="lambda repressor-like DNA-binding domains"/>
    <property type="match status" value="1"/>
</dbReference>
<dbReference type="InterPro" id="IPR001387">
    <property type="entry name" value="Cro/C1-type_HTH"/>
</dbReference>
<feature type="region of interest" description="Disordered" evidence="1">
    <location>
        <begin position="136"/>
        <end position="195"/>
    </location>
</feature>
<dbReference type="InterPro" id="IPR025194">
    <property type="entry name" value="RodZ-like_C"/>
</dbReference>
<dbReference type="PANTHER" id="PTHR34475:SF1">
    <property type="entry name" value="CYTOSKELETON PROTEIN RODZ"/>
    <property type="match status" value="1"/>
</dbReference>
<dbReference type="Pfam" id="PF13413">
    <property type="entry name" value="HTH_25"/>
    <property type="match status" value="1"/>
</dbReference>
<reference evidence="3" key="1">
    <citation type="submission" date="2020-07" db="EMBL/GenBank/DDBJ databases">
        <title>Huge and variable diversity of episymbiotic CPR bacteria and DPANN archaea in groundwater ecosystems.</title>
        <authorList>
            <person name="He C.Y."/>
            <person name="Keren R."/>
            <person name="Whittaker M."/>
            <person name="Farag I.F."/>
            <person name="Doudna J."/>
            <person name="Cate J.H.D."/>
            <person name="Banfield J.F."/>
        </authorList>
    </citation>
    <scope>NUCLEOTIDE SEQUENCE</scope>
    <source>
        <strain evidence="3">NC_groundwater_580_Pr5_B-0.1um_64_19</strain>
    </source>
</reference>
<dbReference type="CDD" id="cd00093">
    <property type="entry name" value="HTH_XRE"/>
    <property type="match status" value="1"/>
</dbReference>
<comment type="caution">
    <text evidence="3">The sequence shown here is derived from an EMBL/GenBank/DDBJ whole genome shotgun (WGS) entry which is preliminary data.</text>
</comment>
<dbReference type="AlphaFoldDB" id="A0A932AAK6"/>
<evidence type="ECO:0000313" key="3">
    <source>
        <dbReference type="EMBL" id="MBI2678714.1"/>
    </source>
</evidence>
<gene>
    <name evidence="3" type="ORF">HYX28_08015</name>
</gene>
<evidence type="ECO:0000313" key="4">
    <source>
        <dbReference type="Proteomes" id="UP000779809"/>
    </source>
</evidence>
<dbReference type="Pfam" id="PF13464">
    <property type="entry name" value="RodZ_C"/>
    <property type="match status" value="1"/>
</dbReference>
<feature type="domain" description="Cytoskeleton protein RodZ-like C-terminal" evidence="2">
    <location>
        <begin position="210"/>
        <end position="276"/>
    </location>
</feature>